<proteinExistence type="predicted"/>
<evidence type="ECO:0008006" key="4">
    <source>
        <dbReference type="Google" id="ProtNLM"/>
    </source>
</evidence>
<feature type="transmembrane region" description="Helical" evidence="1">
    <location>
        <begin position="254"/>
        <end position="271"/>
    </location>
</feature>
<reference evidence="2" key="1">
    <citation type="journal article" date="2014" name="Int. J. Syst. Evol. Microbiol.">
        <title>Complete genome sequence of Corynebacterium casei LMG S-19264T (=DSM 44701T), isolated from a smear-ripened cheese.</title>
        <authorList>
            <consortium name="US DOE Joint Genome Institute (JGI-PGF)"/>
            <person name="Walter F."/>
            <person name="Albersmeier A."/>
            <person name="Kalinowski J."/>
            <person name="Ruckert C."/>
        </authorList>
    </citation>
    <scope>NUCLEOTIDE SEQUENCE</scope>
    <source>
        <strain evidence="2">JCM 10088</strain>
    </source>
</reference>
<dbReference type="Proteomes" id="UP000610960">
    <property type="component" value="Unassembled WGS sequence"/>
</dbReference>
<keyword evidence="1" id="KW-0812">Transmembrane</keyword>
<dbReference type="EMBL" id="BMNL01000002">
    <property type="protein sequence ID" value="GGP20034.1"/>
    <property type="molecule type" value="Genomic_DNA"/>
</dbReference>
<gene>
    <name evidence="2" type="ORF">GCM10007981_06480</name>
</gene>
<feature type="transmembrane region" description="Helical" evidence="1">
    <location>
        <begin position="339"/>
        <end position="363"/>
    </location>
</feature>
<reference evidence="2" key="2">
    <citation type="submission" date="2020-09" db="EMBL/GenBank/DDBJ databases">
        <authorList>
            <person name="Sun Q."/>
            <person name="Ohkuma M."/>
        </authorList>
    </citation>
    <scope>NUCLEOTIDE SEQUENCE</scope>
    <source>
        <strain evidence="2">JCM 10088</strain>
    </source>
</reference>
<evidence type="ECO:0000313" key="3">
    <source>
        <dbReference type="Proteomes" id="UP000610960"/>
    </source>
</evidence>
<feature type="transmembrane region" description="Helical" evidence="1">
    <location>
        <begin position="464"/>
        <end position="483"/>
    </location>
</feature>
<sequence>MKRILAFISMIVSPILIAYQLARPTGFVDVLLWLVLIWITAHFALEIDRKWSSSSLMSLLGVLLAWAGRGLLIFNYVVLTGGVFPLIGTNSWGYLRQPADAYAIIMLAGMEMAEYSLSLSGSKGHPSIKDELMGGLKSIAEFAIAHDYLVIFTAAFLVRLIPEIVTWPWFVGYDTPEYAATLMDYALKPTFFTYTWWYGGPSILPPLLYMFLYPLSFAVSPWIIFKFVNPALLGFMGVAMDYALKRLGMERGEAFIGATLFTFYPTTYSISWELSRNMLGIIFLLLTIAEFERHIKGERKWGMLAILAILSTLAHQTSATLTALLFLSYFAVKDRNPRWLMLGLVGVMGDIVYTNFAPLHVALMHTTTGVSVSVSSPLTESRSVIFTQALSQYLGPLLVAMWPLILLASHYRRRPPFSIAAVLLWLLIITLPAALAPAYSFVQWWRWSLMLPVALVPLSTKPKFLAAAFAVAFMLLDIAWTWAPIVPSLFPGDSTLLVQGTYARACTVVPTERYAYEAGLYADTHNGTYVTDYCTYTFMHLADRFGHNIVVSYDPQQTAEALNGTVYLVTDQVINATKVTQFGTGVTLLPDAGGTAYPIYIYQVKPNASDTHVQLTS</sequence>
<organism evidence="2 3">
    <name type="scientific">Thermocladium modestius</name>
    <dbReference type="NCBI Taxonomy" id="62609"/>
    <lineage>
        <taxon>Archaea</taxon>
        <taxon>Thermoproteota</taxon>
        <taxon>Thermoprotei</taxon>
        <taxon>Thermoproteales</taxon>
        <taxon>Thermoproteaceae</taxon>
        <taxon>Thermocladium</taxon>
    </lineage>
</organism>
<protein>
    <recommendedName>
        <fullName evidence="4">Glycosyltransferase RgtA/B/C/D-like domain-containing protein</fullName>
    </recommendedName>
</protein>
<feature type="transmembrane region" description="Helical" evidence="1">
    <location>
        <begin position="301"/>
        <end position="327"/>
    </location>
</feature>
<keyword evidence="1" id="KW-1133">Transmembrane helix</keyword>
<feature type="transmembrane region" description="Helical" evidence="1">
    <location>
        <begin position="57"/>
        <end position="79"/>
    </location>
</feature>
<feature type="transmembrane region" description="Helical" evidence="1">
    <location>
        <begin position="222"/>
        <end position="242"/>
    </location>
</feature>
<feature type="transmembrane region" description="Helical" evidence="1">
    <location>
        <begin position="419"/>
        <end position="444"/>
    </location>
</feature>
<feature type="transmembrane region" description="Helical" evidence="1">
    <location>
        <begin position="138"/>
        <end position="161"/>
    </location>
</feature>
<feature type="transmembrane region" description="Helical" evidence="1">
    <location>
        <begin position="28"/>
        <end position="45"/>
    </location>
</feature>
<keyword evidence="3" id="KW-1185">Reference proteome</keyword>
<evidence type="ECO:0000313" key="2">
    <source>
        <dbReference type="EMBL" id="GGP20034.1"/>
    </source>
</evidence>
<name>A0A830GUV8_9CREN</name>
<accession>A0A830GUV8</accession>
<comment type="caution">
    <text evidence="2">The sequence shown here is derived from an EMBL/GenBank/DDBJ whole genome shotgun (WGS) entry which is preliminary data.</text>
</comment>
<dbReference type="AlphaFoldDB" id="A0A830GUV8"/>
<feature type="transmembrane region" description="Helical" evidence="1">
    <location>
        <begin position="196"/>
        <end position="215"/>
    </location>
</feature>
<keyword evidence="1" id="KW-0472">Membrane</keyword>
<feature type="transmembrane region" description="Helical" evidence="1">
    <location>
        <begin position="383"/>
        <end position="407"/>
    </location>
</feature>
<dbReference type="OrthoDB" id="28956at2157"/>
<evidence type="ECO:0000256" key="1">
    <source>
        <dbReference type="SAM" id="Phobius"/>
    </source>
</evidence>
<dbReference type="RefSeq" id="WP_188596025.1">
    <property type="nucleotide sequence ID" value="NZ_BMNL01000002.1"/>
</dbReference>